<dbReference type="EMBL" id="JAEDAE010000011">
    <property type="protein sequence ID" value="MBH8560160.1"/>
    <property type="molecule type" value="Genomic_DNA"/>
</dbReference>
<organism evidence="3 4">
    <name type="scientific">Hymenobacter negativus</name>
    <dbReference type="NCBI Taxonomy" id="2795026"/>
    <lineage>
        <taxon>Bacteria</taxon>
        <taxon>Pseudomonadati</taxon>
        <taxon>Bacteroidota</taxon>
        <taxon>Cytophagia</taxon>
        <taxon>Cytophagales</taxon>
        <taxon>Hymenobacteraceae</taxon>
        <taxon>Hymenobacter</taxon>
    </lineage>
</organism>
<evidence type="ECO:0000313" key="4">
    <source>
        <dbReference type="Proteomes" id="UP000625631"/>
    </source>
</evidence>
<evidence type="ECO:0000313" key="3">
    <source>
        <dbReference type="EMBL" id="MBH8560160.1"/>
    </source>
</evidence>
<dbReference type="PROSITE" id="PS00626">
    <property type="entry name" value="RCC1_2"/>
    <property type="match status" value="5"/>
</dbReference>
<comment type="caution">
    <text evidence="3">The sequence shown here is derived from an EMBL/GenBank/DDBJ whole genome shotgun (WGS) entry which is preliminary data.</text>
</comment>
<accession>A0ABS0QC24</accession>
<dbReference type="PANTHER" id="PTHR22872">
    <property type="entry name" value="BTK-BINDING PROTEIN-RELATED"/>
    <property type="match status" value="1"/>
</dbReference>
<sequence length="913" mass="92644">MKHFFRTTADMAAAGLFTLILLLLVPGRAGAQALRGTIAAGSSYSLSIHADGSLWATGRNSNGQLGTGTTTNSTVWVQVGHDTDWVQVAVGTNHSLGLKANGTVYAWGVNTYGQLGDGTTTQRLVPTPISGGGGYTQIVAGTYHSLGLKADGTATAWGYNGDGELGDGTSTNHLVPNQVSGGGLYTQLAAGTYHSLGLKADGTAYAWGYNGDGALGDGTTTLRNKPTLVSGGGLYIQLAAGTSHTLGLRADGTAYAWGRNITGELGDGTTTQRLVPTPVSGGDLYTQLAAGANFSLGLRADGTATAWGHNAGGALGDGTTNQRRVPTPVIGEGRYIQLAAGQYHSLGLMADGTAYAWGYNGSGELGCGNTTQRNTPTATGTALPTRSTAAGASFGLAVRADGTLWAWGDNTFGQLGIGTEGSATNRNSPVQVGTDKDWVQVAAGSYHSLALKADGTAYAWGCNGNGQLGNGTTTNHSVPTLVGTATDRYTQLAAGSFHSLGRRADGTAYAWGQNGFGQLGDGTTTGRTVPTAVGAATDRFTHLAAGAYHSLGLMADGTAYAWGCNGSGRLGDDTTTNHNVPTLVSGGGIYTQLVAGQYHSLGLMADGTAYAWGCNGNGQLGDGTTADHGVPTPVGTATDHYTQLTAGGAHSLGLRADGTIYAWGRNAEGQLGDGSTTNRTTPAQEATLGTSWTSLAPGPTAYFSLVRTPSGYNFASTGQNPSGQLGDGTTTSASRFDRLNPLRSLQPLPVELVSFSARRTSPTAVALAWATASEKNNAGFAVEKSADGLAFARRGFVAGAGSSTAPHAYTFADADAPGAAYYRLAQTDANGAVTYSPVQFVPALDAPATLVLVPNPAHGAVQVLGVPAGTQPVVYNSLGQLVRPAAPALDVSGLPAGVYVVRAGSQAARLVVE</sequence>
<keyword evidence="1" id="KW-0677">Repeat</keyword>
<feature type="domain" description="RCC1-like" evidence="2">
    <location>
        <begin position="286"/>
        <end position="585"/>
    </location>
</feature>
<protein>
    <recommendedName>
        <fullName evidence="2">RCC1-like domain-containing protein</fullName>
    </recommendedName>
</protein>
<gene>
    <name evidence="3" type="ORF">I7X13_19010</name>
</gene>
<dbReference type="PRINTS" id="PR00633">
    <property type="entry name" value="RCCNDNSATION"/>
</dbReference>
<reference evidence="3 4" key="1">
    <citation type="submission" date="2020-12" db="EMBL/GenBank/DDBJ databases">
        <title>Hymenobacter sp.</title>
        <authorList>
            <person name="Kim M.K."/>
        </authorList>
    </citation>
    <scope>NUCLEOTIDE SEQUENCE [LARGE SCALE GENOMIC DNA]</scope>
    <source>
        <strain evidence="3 4">BT442</strain>
    </source>
</reference>
<dbReference type="InterPro" id="IPR009091">
    <property type="entry name" value="RCC1/BLIP-II"/>
</dbReference>
<proteinExistence type="predicted"/>
<dbReference type="SUPFAM" id="SSF50985">
    <property type="entry name" value="RCC1/BLIP-II"/>
    <property type="match status" value="3"/>
</dbReference>
<dbReference type="InterPro" id="IPR051625">
    <property type="entry name" value="Signaling_Regulatory_Domain"/>
</dbReference>
<dbReference type="Pfam" id="PF25390">
    <property type="entry name" value="WD40_RLD"/>
    <property type="match status" value="1"/>
</dbReference>
<evidence type="ECO:0000259" key="2">
    <source>
        <dbReference type="Pfam" id="PF25390"/>
    </source>
</evidence>
<keyword evidence="4" id="KW-1185">Reference proteome</keyword>
<evidence type="ECO:0000256" key="1">
    <source>
        <dbReference type="ARBA" id="ARBA00022737"/>
    </source>
</evidence>
<dbReference type="InterPro" id="IPR000408">
    <property type="entry name" value="Reg_chr_condens"/>
</dbReference>
<dbReference type="Gene3D" id="2.130.10.30">
    <property type="entry name" value="Regulator of chromosome condensation 1/beta-lactamase-inhibitor protein II"/>
    <property type="match status" value="5"/>
</dbReference>
<dbReference type="Pfam" id="PF00415">
    <property type="entry name" value="RCC1"/>
    <property type="match status" value="6"/>
</dbReference>
<dbReference type="InterPro" id="IPR058923">
    <property type="entry name" value="RCC1-like_dom"/>
</dbReference>
<dbReference type="Proteomes" id="UP000625631">
    <property type="component" value="Unassembled WGS sequence"/>
</dbReference>
<name>A0ABS0QC24_9BACT</name>
<dbReference type="PROSITE" id="PS50012">
    <property type="entry name" value="RCC1_3"/>
    <property type="match status" value="13"/>
</dbReference>